<feature type="transmembrane region" description="Helical" evidence="7">
    <location>
        <begin position="20"/>
        <end position="42"/>
    </location>
</feature>
<dbReference type="EMBL" id="KV441549">
    <property type="protein sequence ID" value="OAG09391.1"/>
    <property type="molecule type" value="Genomic_DNA"/>
</dbReference>
<feature type="region of interest" description="Disordered" evidence="6">
    <location>
        <begin position="369"/>
        <end position="397"/>
    </location>
</feature>
<keyword evidence="2 7" id="KW-0812">Transmembrane</keyword>
<evidence type="ECO:0000256" key="4">
    <source>
        <dbReference type="ARBA" id="ARBA00023136"/>
    </source>
</evidence>
<evidence type="ECO:0000256" key="1">
    <source>
        <dbReference type="ARBA" id="ARBA00004141"/>
    </source>
</evidence>
<dbReference type="AlphaFoldDB" id="A0A177CQ92"/>
<dbReference type="Proteomes" id="UP000077069">
    <property type="component" value="Unassembled WGS sequence"/>
</dbReference>
<sequence length="397" mass="43644">MDLSLIPSPPTETAKAWARAHAGVTITLNIVAFLMFCGRVYTRSYPVMRLNADDYAIAIAWLLILAESVFLLLTVPFVFGRDPSTITLQDLENAVKYATIAQPLWAWGMAAIKTSIALMLLRFETNRNLRRFLWGNIAVQVVLAFYNMLSQLLQCSPLDKLWDLTGTAPGRCWSAEAAKINLICQSVIVVATDIILALMPISFLRKVQRPLRERIIIGSLMGLGMLASIASIAKIEASLRLEQVGDATSVGIQVGMWSAVEELIAFICACVPCLRSPFQRLLKYVGVMSTQKPSTGRGYYNMGAQARSTKTTKGSGSRTLADNIKTKRSIARDTDSDEIVLSKDNGRNRGIWRTTEVHVEDEIGLPLSIYKGPPDAQESCEDHSPTSGTHAKGNYSV</sequence>
<feature type="compositionally biased region" description="Polar residues" evidence="6">
    <location>
        <begin position="385"/>
        <end position="397"/>
    </location>
</feature>
<evidence type="ECO:0000256" key="6">
    <source>
        <dbReference type="SAM" id="MobiDB-lite"/>
    </source>
</evidence>
<evidence type="ECO:0000256" key="5">
    <source>
        <dbReference type="ARBA" id="ARBA00038359"/>
    </source>
</evidence>
<dbReference type="GO" id="GO:0016020">
    <property type="term" value="C:membrane"/>
    <property type="evidence" value="ECO:0007669"/>
    <property type="project" value="UniProtKB-SubCell"/>
</dbReference>
<feature type="transmembrane region" description="Helical" evidence="7">
    <location>
        <begin position="99"/>
        <end position="121"/>
    </location>
</feature>
<keyword evidence="10" id="KW-1185">Reference proteome</keyword>
<feature type="transmembrane region" description="Helical" evidence="7">
    <location>
        <begin position="54"/>
        <end position="79"/>
    </location>
</feature>
<dbReference type="InterPro" id="IPR052337">
    <property type="entry name" value="SAT4-like"/>
</dbReference>
<keyword evidence="3 7" id="KW-1133">Transmembrane helix</keyword>
<evidence type="ECO:0000256" key="2">
    <source>
        <dbReference type="ARBA" id="ARBA00022692"/>
    </source>
</evidence>
<organism evidence="9 10">
    <name type="scientific">Paraphaeosphaeria sporulosa</name>
    <dbReference type="NCBI Taxonomy" id="1460663"/>
    <lineage>
        <taxon>Eukaryota</taxon>
        <taxon>Fungi</taxon>
        <taxon>Dikarya</taxon>
        <taxon>Ascomycota</taxon>
        <taxon>Pezizomycotina</taxon>
        <taxon>Dothideomycetes</taxon>
        <taxon>Pleosporomycetidae</taxon>
        <taxon>Pleosporales</taxon>
        <taxon>Massarineae</taxon>
        <taxon>Didymosphaeriaceae</taxon>
        <taxon>Paraphaeosphaeria</taxon>
    </lineage>
</organism>
<gene>
    <name evidence="9" type="ORF">CC84DRAFT_1160557</name>
</gene>
<feature type="transmembrane region" description="Helical" evidence="7">
    <location>
        <begin position="215"/>
        <end position="235"/>
    </location>
</feature>
<evidence type="ECO:0000313" key="10">
    <source>
        <dbReference type="Proteomes" id="UP000077069"/>
    </source>
</evidence>
<reference evidence="9 10" key="1">
    <citation type="submission" date="2016-05" db="EMBL/GenBank/DDBJ databases">
        <title>Comparative analysis of secretome profiles of manganese(II)-oxidizing ascomycete fungi.</title>
        <authorList>
            <consortium name="DOE Joint Genome Institute"/>
            <person name="Zeiner C.A."/>
            <person name="Purvine S.O."/>
            <person name="Zink E.M."/>
            <person name="Wu S."/>
            <person name="Pasa-Tolic L."/>
            <person name="Chaput D.L."/>
            <person name="Haridas S."/>
            <person name="Grigoriev I.V."/>
            <person name="Santelli C.M."/>
            <person name="Hansel C.M."/>
        </authorList>
    </citation>
    <scope>NUCLEOTIDE SEQUENCE [LARGE SCALE GENOMIC DNA]</scope>
    <source>
        <strain evidence="9 10">AP3s5-JAC2a</strain>
    </source>
</reference>
<evidence type="ECO:0000313" key="9">
    <source>
        <dbReference type="EMBL" id="OAG09391.1"/>
    </source>
</evidence>
<dbReference type="PANTHER" id="PTHR33048">
    <property type="entry name" value="PTH11-LIKE INTEGRAL MEMBRANE PROTEIN (AFU_ORTHOLOGUE AFUA_5G11245)"/>
    <property type="match status" value="1"/>
</dbReference>
<dbReference type="PANTHER" id="PTHR33048:SF47">
    <property type="entry name" value="INTEGRAL MEMBRANE PROTEIN-RELATED"/>
    <property type="match status" value="1"/>
</dbReference>
<dbReference type="InParanoid" id="A0A177CQ92"/>
<evidence type="ECO:0000256" key="7">
    <source>
        <dbReference type="SAM" id="Phobius"/>
    </source>
</evidence>
<evidence type="ECO:0000259" key="8">
    <source>
        <dbReference type="Pfam" id="PF20684"/>
    </source>
</evidence>
<proteinExistence type="inferred from homology"/>
<protein>
    <recommendedName>
        <fullName evidence="8">Rhodopsin domain-containing protein</fullName>
    </recommendedName>
</protein>
<feature type="transmembrane region" description="Helical" evidence="7">
    <location>
        <begin position="180"/>
        <end position="203"/>
    </location>
</feature>
<comment type="subcellular location">
    <subcellularLocation>
        <location evidence="1">Membrane</location>
        <topology evidence="1">Multi-pass membrane protein</topology>
    </subcellularLocation>
</comment>
<dbReference type="Pfam" id="PF20684">
    <property type="entry name" value="Fung_rhodopsin"/>
    <property type="match status" value="1"/>
</dbReference>
<feature type="domain" description="Rhodopsin" evidence="8">
    <location>
        <begin position="39"/>
        <end position="280"/>
    </location>
</feature>
<name>A0A177CQ92_9PLEO</name>
<comment type="similarity">
    <text evidence="5">Belongs to the SAT4 family.</text>
</comment>
<feature type="transmembrane region" description="Helical" evidence="7">
    <location>
        <begin position="133"/>
        <end position="153"/>
    </location>
</feature>
<dbReference type="RefSeq" id="XP_018039756.1">
    <property type="nucleotide sequence ID" value="XM_018177527.1"/>
</dbReference>
<keyword evidence="4 7" id="KW-0472">Membrane</keyword>
<evidence type="ECO:0000256" key="3">
    <source>
        <dbReference type="ARBA" id="ARBA00022989"/>
    </source>
</evidence>
<accession>A0A177CQ92</accession>
<dbReference type="GeneID" id="28761013"/>
<dbReference type="InterPro" id="IPR049326">
    <property type="entry name" value="Rhodopsin_dom_fungi"/>
</dbReference>
<dbReference type="OrthoDB" id="5022096at2759"/>